<organism evidence="6 7">
    <name type="scientific">Chondromyces apiculatus DSM 436</name>
    <dbReference type="NCBI Taxonomy" id="1192034"/>
    <lineage>
        <taxon>Bacteria</taxon>
        <taxon>Pseudomonadati</taxon>
        <taxon>Myxococcota</taxon>
        <taxon>Polyangia</taxon>
        <taxon>Polyangiales</taxon>
        <taxon>Polyangiaceae</taxon>
        <taxon>Chondromyces</taxon>
    </lineage>
</organism>
<keyword evidence="1" id="KW-0813">Transport</keyword>
<dbReference type="PROSITE" id="PS50893">
    <property type="entry name" value="ABC_TRANSPORTER_2"/>
    <property type="match status" value="1"/>
</dbReference>
<dbReference type="OrthoDB" id="9809450at2"/>
<dbReference type="SUPFAM" id="SSF52540">
    <property type="entry name" value="P-loop containing nucleoside triphosphate hydrolases"/>
    <property type="match status" value="1"/>
</dbReference>
<dbReference type="InterPro" id="IPR003593">
    <property type="entry name" value="AAA+_ATPase"/>
</dbReference>
<evidence type="ECO:0000256" key="2">
    <source>
        <dbReference type="ARBA" id="ARBA00022741"/>
    </source>
</evidence>
<dbReference type="RefSeq" id="WP_044247770.1">
    <property type="nucleotide sequence ID" value="NZ_ASRX01000062.1"/>
</dbReference>
<dbReference type="GO" id="GO:0005524">
    <property type="term" value="F:ATP binding"/>
    <property type="evidence" value="ECO:0007669"/>
    <property type="project" value="UniProtKB-KW"/>
</dbReference>
<feature type="domain" description="ABC transporter" evidence="5">
    <location>
        <begin position="3"/>
        <end position="251"/>
    </location>
</feature>
<dbReference type="InterPro" id="IPR017871">
    <property type="entry name" value="ABC_transporter-like_CS"/>
</dbReference>
<evidence type="ECO:0000256" key="1">
    <source>
        <dbReference type="ARBA" id="ARBA00022448"/>
    </source>
</evidence>
<dbReference type="PROSITE" id="PS00211">
    <property type="entry name" value="ABC_TRANSPORTER_1"/>
    <property type="match status" value="1"/>
</dbReference>
<dbReference type="SMART" id="SM00382">
    <property type="entry name" value="AAA"/>
    <property type="match status" value="1"/>
</dbReference>
<comment type="caution">
    <text evidence="6">The sequence shown here is derived from an EMBL/GenBank/DDBJ whole genome shotgun (WGS) entry which is preliminary data.</text>
</comment>
<dbReference type="FunFam" id="3.40.50.300:FF:000421">
    <property type="entry name" value="Branched-chain amino acid ABC transporter ATP-binding protein"/>
    <property type="match status" value="1"/>
</dbReference>
<dbReference type="CDD" id="cd03219">
    <property type="entry name" value="ABC_Mj1267_LivG_branched"/>
    <property type="match status" value="1"/>
</dbReference>
<accession>A0A017T173</accession>
<evidence type="ECO:0000256" key="3">
    <source>
        <dbReference type="ARBA" id="ARBA00022840"/>
    </source>
</evidence>
<feature type="region of interest" description="Disordered" evidence="4">
    <location>
        <begin position="252"/>
        <end position="275"/>
    </location>
</feature>
<dbReference type="InterPro" id="IPR027417">
    <property type="entry name" value="P-loop_NTPase"/>
</dbReference>
<keyword evidence="2" id="KW-0547">Nucleotide-binding</keyword>
<dbReference type="STRING" id="1192034.CAP_7245"/>
<dbReference type="AlphaFoldDB" id="A0A017T173"/>
<evidence type="ECO:0000259" key="5">
    <source>
        <dbReference type="PROSITE" id="PS50893"/>
    </source>
</evidence>
<dbReference type="PANTHER" id="PTHR45772">
    <property type="entry name" value="CONSERVED COMPONENT OF ABC TRANSPORTER FOR NATURAL AMINO ACIDS-RELATED"/>
    <property type="match status" value="1"/>
</dbReference>
<evidence type="ECO:0000256" key="4">
    <source>
        <dbReference type="SAM" id="MobiDB-lite"/>
    </source>
</evidence>
<name>A0A017T173_9BACT</name>
<dbReference type="Proteomes" id="UP000019678">
    <property type="component" value="Unassembled WGS sequence"/>
</dbReference>
<gene>
    <name evidence="6" type="ORF">CAP_7245</name>
</gene>
<keyword evidence="7" id="KW-1185">Reference proteome</keyword>
<proteinExistence type="predicted"/>
<evidence type="ECO:0000313" key="7">
    <source>
        <dbReference type="Proteomes" id="UP000019678"/>
    </source>
</evidence>
<feature type="compositionally biased region" description="Gly residues" evidence="4">
    <location>
        <begin position="265"/>
        <end position="275"/>
    </location>
</feature>
<reference evidence="6 7" key="1">
    <citation type="submission" date="2013-05" db="EMBL/GenBank/DDBJ databases">
        <title>Genome assembly of Chondromyces apiculatus DSM 436.</title>
        <authorList>
            <person name="Sharma G."/>
            <person name="Khatri I."/>
            <person name="Kaur C."/>
            <person name="Mayilraj S."/>
            <person name="Subramanian S."/>
        </authorList>
    </citation>
    <scope>NUCLEOTIDE SEQUENCE [LARGE SCALE GENOMIC DNA]</scope>
    <source>
        <strain evidence="6 7">DSM 436</strain>
    </source>
</reference>
<dbReference type="PANTHER" id="PTHR45772:SF9">
    <property type="entry name" value="CONSERVED COMPONENT OF ABC TRANSPORTER FOR NATURAL AMINO ACIDS"/>
    <property type="match status" value="1"/>
</dbReference>
<dbReference type="Pfam" id="PF12399">
    <property type="entry name" value="BCA_ABC_TP_C"/>
    <property type="match status" value="1"/>
</dbReference>
<dbReference type="InterPro" id="IPR003439">
    <property type="entry name" value="ABC_transporter-like_ATP-bd"/>
</dbReference>
<dbReference type="GO" id="GO:0016887">
    <property type="term" value="F:ATP hydrolysis activity"/>
    <property type="evidence" value="ECO:0007669"/>
    <property type="project" value="InterPro"/>
</dbReference>
<dbReference type="Gene3D" id="3.40.50.300">
    <property type="entry name" value="P-loop containing nucleotide triphosphate hydrolases"/>
    <property type="match status" value="1"/>
</dbReference>
<keyword evidence="3 6" id="KW-0067">ATP-binding</keyword>
<dbReference type="eggNOG" id="COG0411">
    <property type="taxonomic scope" value="Bacteria"/>
</dbReference>
<evidence type="ECO:0000313" key="6">
    <source>
        <dbReference type="EMBL" id="EYF02316.1"/>
    </source>
</evidence>
<sequence>MSLELQHVTKRFGGLRAVGDVSFTVPERSIFGLIGPNGAGKTTVFNLITGVYKHDEGSIRFQGTDLGPLKPSQIARFGVARTFQNIRLFGQLTVLENALVACESQRRSGLVAALLRTPAFYRDEAAMTRRAMELLEVFNLDGVADEISTSLSYGDQRRLEIARAMMLEPKLLLLDEPAAGMNYGEAEGLKKQILWLRERFGLTVVLVEHNMQVVMSVCEHLHVLDHGETLAQGTPEVVRRHPRVLAAYLGEDVEEERGSADSAGAAGGGAAEEAS</sequence>
<dbReference type="Pfam" id="PF00005">
    <property type="entry name" value="ABC_tran"/>
    <property type="match status" value="1"/>
</dbReference>
<dbReference type="GO" id="GO:0005886">
    <property type="term" value="C:plasma membrane"/>
    <property type="evidence" value="ECO:0007669"/>
    <property type="project" value="TreeGrafter"/>
</dbReference>
<dbReference type="InterPro" id="IPR032823">
    <property type="entry name" value="BCA_ABC_TP_C"/>
</dbReference>
<dbReference type="EMBL" id="ASRX01000062">
    <property type="protein sequence ID" value="EYF02316.1"/>
    <property type="molecule type" value="Genomic_DNA"/>
</dbReference>
<protein>
    <submittedName>
        <fullName evidence="6">Branched-chain amino acid transport ATP-binding protein LivG</fullName>
    </submittedName>
</protein>
<dbReference type="InterPro" id="IPR051120">
    <property type="entry name" value="ABC_AA/LPS_Transport"/>
</dbReference>